<reference evidence="14 15" key="1">
    <citation type="submission" date="2017-10" db="EMBL/GenBank/DDBJ databases">
        <title>Two draft genome sequences of Pusillimonas sp. strains isolated from a nitrate- and radionuclide-contaminated groundwater in Russia.</title>
        <authorList>
            <person name="Grouzdev D.S."/>
            <person name="Tourova T.P."/>
            <person name="Goeva M.A."/>
            <person name="Babich T.L."/>
            <person name="Sokolova D.S."/>
            <person name="Abdullin R."/>
            <person name="Poltaraus A.B."/>
            <person name="Toshchakov S.V."/>
            <person name="Nazina T.N."/>
        </authorList>
    </citation>
    <scope>NUCLEOTIDE SEQUENCE [LARGE SCALE GENOMIC DNA]</scope>
    <source>
        <strain evidence="14 15">JR1/69-3-13</strain>
    </source>
</reference>
<organism evidence="14 15">
    <name type="scientific">Pollutimonas subterranea</name>
    <dbReference type="NCBI Taxonomy" id="2045210"/>
    <lineage>
        <taxon>Bacteria</taxon>
        <taxon>Pseudomonadati</taxon>
        <taxon>Pseudomonadota</taxon>
        <taxon>Betaproteobacteria</taxon>
        <taxon>Burkholderiales</taxon>
        <taxon>Alcaligenaceae</taxon>
        <taxon>Pollutimonas</taxon>
    </lineage>
</organism>
<dbReference type="Proteomes" id="UP000234190">
    <property type="component" value="Unassembled WGS sequence"/>
</dbReference>
<dbReference type="GO" id="GO:0043842">
    <property type="term" value="F:Kdo transferase activity"/>
    <property type="evidence" value="ECO:0007669"/>
    <property type="project" value="UniProtKB-EC"/>
</dbReference>
<comment type="similarity">
    <text evidence="11">Belongs to the glycosyltransferase group 1 family.</text>
</comment>
<comment type="catalytic activity">
    <reaction evidence="8 11">
        <text>lipid IVA (E. coli) + CMP-3-deoxy-beta-D-manno-octulosonate = alpha-Kdo-(2-&gt;6)-lipid IVA (E. coli) + CMP + H(+)</text>
        <dbReference type="Rhea" id="RHEA:28066"/>
        <dbReference type="ChEBI" id="CHEBI:15378"/>
        <dbReference type="ChEBI" id="CHEBI:58603"/>
        <dbReference type="ChEBI" id="CHEBI:60364"/>
        <dbReference type="ChEBI" id="CHEBI:60377"/>
        <dbReference type="ChEBI" id="CHEBI:85987"/>
        <dbReference type="EC" id="2.4.99.12"/>
    </reaction>
</comment>
<dbReference type="InterPro" id="IPR001296">
    <property type="entry name" value="Glyco_trans_1"/>
</dbReference>
<feature type="active site" description="Proton acceptor" evidence="9">
    <location>
        <position position="62"/>
    </location>
</feature>
<dbReference type="PANTHER" id="PTHR42755:SF1">
    <property type="entry name" value="3-DEOXY-D-MANNO-OCTULOSONIC ACID TRANSFERASE, MITOCHONDRIAL-RELATED"/>
    <property type="match status" value="1"/>
</dbReference>
<sequence length="442" mass="48486">MNLFSYSLVVRLLTPAFLGWMAIRARRSGRNWGVCSGSRFGRYAQRSDLANPVWVHAVSLGETRAAQPFIQALLDEGETVLLTHMTVTGRDEGSRSFADAIRQGRLVQEWLPYDFPGSTRRFMAHYRPRAGVLIEREVWPNLLHAARRSHVPMVLASARFSDRSLRHSLHAGRVMRDAYASFTAVYAQTLHDAQRLEQAGASAVRVSGNFKFDISLPQDKILRGRQFAAALPRKIIVIASTREGEDEMFINAIARQVKRAQAQGTDIEEQVLYCLIPRHPERFGQAAQLLADAELSFVRRSEFLEMGDCTASALKACSGVSVLLGDSLGEMPRYYAMGQVAIVAGSFAPLGGQNLIEACAIGVPVLVGPHTRNFEQAVVDAVDEGAAMRVANADAAVQAAGQLLADPQRLTRMGQAGEHWVRKHTGAVARVLAGLNEIRNSS</sequence>
<dbReference type="OrthoDB" id="9789797at2"/>
<comment type="subcellular location">
    <subcellularLocation>
        <location evidence="1">Cell envelope</location>
    </subcellularLocation>
    <subcellularLocation>
        <location evidence="11">Cell membrane</location>
    </subcellularLocation>
</comment>
<dbReference type="SUPFAM" id="SSF53756">
    <property type="entry name" value="UDP-Glycosyltransferase/glycogen phosphorylase"/>
    <property type="match status" value="1"/>
</dbReference>
<dbReference type="RefSeq" id="WP_102074459.1">
    <property type="nucleotide sequence ID" value="NZ_PDNW01000011.1"/>
</dbReference>
<gene>
    <name evidence="14" type="ORF">CR159_13340</name>
</gene>
<keyword evidence="11" id="KW-0448">Lipopolysaccharide biosynthesis</keyword>
<evidence type="ECO:0000256" key="4">
    <source>
        <dbReference type="ARBA" id="ARBA00019077"/>
    </source>
</evidence>
<dbReference type="GO" id="GO:0009244">
    <property type="term" value="P:lipopolysaccharide core region biosynthetic process"/>
    <property type="evidence" value="ECO:0007669"/>
    <property type="project" value="UniProtKB-UniRule"/>
</dbReference>
<evidence type="ECO:0000259" key="12">
    <source>
        <dbReference type="Pfam" id="PF00534"/>
    </source>
</evidence>
<proteinExistence type="inferred from homology"/>
<keyword evidence="11" id="KW-1003">Cell membrane</keyword>
<dbReference type="AlphaFoldDB" id="A0A2N4U2P1"/>
<evidence type="ECO:0000259" key="13">
    <source>
        <dbReference type="Pfam" id="PF04413"/>
    </source>
</evidence>
<evidence type="ECO:0000256" key="3">
    <source>
        <dbReference type="ARBA" id="ARBA00012621"/>
    </source>
</evidence>
<evidence type="ECO:0000256" key="1">
    <source>
        <dbReference type="ARBA" id="ARBA00004196"/>
    </source>
</evidence>
<comment type="caution">
    <text evidence="14">The sequence shown here is derived from an EMBL/GenBank/DDBJ whole genome shotgun (WGS) entry which is preliminary data.</text>
</comment>
<name>A0A2N4U2P1_9BURK</name>
<evidence type="ECO:0000256" key="7">
    <source>
        <dbReference type="ARBA" id="ARBA00031445"/>
    </source>
</evidence>
<feature type="domain" description="3-deoxy-D-manno-octulosonic-acid transferase N-terminal" evidence="13">
    <location>
        <begin position="38"/>
        <end position="214"/>
    </location>
</feature>
<keyword evidence="15" id="KW-1185">Reference proteome</keyword>
<dbReference type="EMBL" id="PDNW01000011">
    <property type="protein sequence ID" value="PLC49290.1"/>
    <property type="molecule type" value="Genomic_DNA"/>
</dbReference>
<protein>
    <recommendedName>
        <fullName evidence="4 11">3-deoxy-D-manno-octulosonic acid transferase</fullName>
        <shortName evidence="11">Kdo transferase</shortName>
        <ecNumber evidence="3 11">2.4.99.12</ecNumber>
    </recommendedName>
    <alternativeName>
        <fullName evidence="7 11">Lipid IV(A) 3-deoxy-D-manno-octulosonic acid transferase</fullName>
    </alternativeName>
</protein>
<keyword evidence="5" id="KW-0997">Cell inner membrane</keyword>
<evidence type="ECO:0000256" key="9">
    <source>
        <dbReference type="PIRSR" id="PIRSR639901-1"/>
    </source>
</evidence>
<dbReference type="PANTHER" id="PTHR42755">
    <property type="entry name" value="3-DEOXY-MANNO-OCTULOSONATE CYTIDYLYLTRANSFERASE"/>
    <property type="match status" value="1"/>
</dbReference>
<dbReference type="UniPathway" id="UPA00958"/>
<dbReference type="Gene3D" id="3.40.50.11720">
    <property type="entry name" value="3-Deoxy-D-manno-octulosonic-acid transferase, N-terminal domain"/>
    <property type="match status" value="1"/>
</dbReference>
<feature type="domain" description="Glycosyl transferase family 1" evidence="12">
    <location>
        <begin position="311"/>
        <end position="420"/>
    </location>
</feature>
<dbReference type="InterPro" id="IPR039901">
    <property type="entry name" value="Kdotransferase"/>
</dbReference>
<dbReference type="GO" id="GO:0009245">
    <property type="term" value="P:lipid A biosynthetic process"/>
    <property type="evidence" value="ECO:0007669"/>
    <property type="project" value="TreeGrafter"/>
</dbReference>
<accession>A0A2N4U2P1</accession>
<evidence type="ECO:0000256" key="5">
    <source>
        <dbReference type="ARBA" id="ARBA00022519"/>
    </source>
</evidence>
<evidence type="ECO:0000256" key="8">
    <source>
        <dbReference type="ARBA" id="ARBA00049183"/>
    </source>
</evidence>
<dbReference type="GO" id="GO:0030313">
    <property type="term" value="C:cell envelope"/>
    <property type="evidence" value="ECO:0007669"/>
    <property type="project" value="UniProtKB-SubCell"/>
</dbReference>
<feature type="site" description="Transition state stabilizer" evidence="10">
    <location>
        <position position="135"/>
    </location>
</feature>
<evidence type="ECO:0000256" key="2">
    <source>
        <dbReference type="ARBA" id="ARBA00004713"/>
    </source>
</evidence>
<comment type="function">
    <text evidence="11">Involved in lipopolysaccharide (LPS) biosynthesis. Catalyzes the transfer of 3-deoxy-D-manno-octulosonate (Kdo) residue(s) from CMP-Kdo to lipid IV(A), the tetraacyldisaccharide-1,4'-bisphosphate precursor of lipid A.</text>
</comment>
<feature type="site" description="Transition state stabilizer" evidence="10">
    <location>
        <position position="211"/>
    </location>
</feature>
<evidence type="ECO:0000256" key="10">
    <source>
        <dbReference type="PIRSR" id="PIRSR639901-2"/>
    </source>
</evidence>
<dbReference type="InterPro" id="IPR007507">
    <property type="entry name" value="Glycos_transf_N"/>
</dbReference>
<evidence type="ECO:0000313" key="15">
    <source>
        <dbReference type="Proteomes" id="UP000234190"/>
    </source>
</evidence>
<evidence type="ECO:0000256" key="11">
    <source>
        <dbReference type="RuleBase" id="RU365103"/>
    </source>
</evidence>
<evidence type="ECO:0000313" key="14">
    <source>
        <dbReference type="EMBL" id="PLC49290.1"/>
    </source>
</evidence>
<dbReference type="Pfam" id="PF00534">
    <property type="entry name" value="Glycos_transf_1"/>
    <property type="match status" value="1"/>
</dbReference>
<evidence type="ECO:0000256" key="6">
    <source>
        <dbReference type="ARBA" id="ARBA00022679"/>
    </source>
</evidence>
<dbReference type="EC" id="2.4.99.12" evidence="3 11"/>
<comment type="pathway">
    <text evidence="2 11">Bacterial outer membrane biogenesis; LPS core biosynthesis.</text>
</comment>
<dbReference type="Gene3D" id="3.40.50.2000">
    <property type="entry name" value="Glycogen Phosphorylase B"/>
    <property type="match status" value="1"/>
</dbReference>
<dbReference type="Pfam" id="PF04413">
    <property type="entry name" value="Glycos_transf_N"/>
    <property type="match status" value="1"/>
</dbReference>
<dbReference type="GO" id="GO:0005886">
    <property type="term" value="C:plasma membrane"/>
    <property type="evidence" value="ECO:0007669"/>
    <property type="project" value="UniProtKB-SubCell"/>
</dbReference>
<keyword evidence="6 11" id="KW-0808">Transferase</keyword>
<keyword evidence="5" id="KW-0472">Membrane</keyword>
<dbReference type="InterPro" id="IPR038107">
    <property type="entry name" value="Glycos_transf_N_sf"/>
</dbReference>